<accession>A0ABW7XGR7</accession>
<evidence type="ECO:0000313" key="3">
    <source>
        <dbReference type="Proteomes" id="UP001611580"/>
    </source>
</evidence>
<feature type="region of interest" description="Disordered" evidence="1">
    <location>
        <begin position="91"/>
        <end position="116"/>
    </location>
</feature>
<name>A0ABW7XGR7_9MICO</name>
<gene>
    <name evidence="2" type="ORF">ACH47X_07260</name>
</gene>
<dbReference type="Proteomes" id="UP001611580">
    <property type="component" value="Unassembled WGS sequence"/>
</dbReference>
<keyword evidence="3" id="KW-1185">Reference proteome</keyword>
<proteinExistence type="predicted"/>
<reference evidence="2 3" key="1">
    <citation type="submission" date="2024-10" db="EMBL/GenBank/DDBJ databases">
        <title>The Natural Products Discovery Center: Release of the First 8490 Sequenced Strains for Exploring Actinobacteria Biosynthetic Diversity.</title>
        <authorList>
            <person name="Kalkreuter E."/>
            <person name="Kautsar S.A."/>
            <person name="Yang D."/>
            <person name="Bader C.D."/>
            <person name="Teijaro C.N."/>
            <person name="Fluegel L."/>
            <person name="Davis C.M."/>
            <person name="Simpson J.R."/>
            <person name="Lauterbach L."/>
            <person name="Steele A.D."/>
            <person name="Gui C."/>
            <person name="Meng S."/>
            <person name="Li G."/>
            <person name="Viehrig K."/>
            <person name="Ye F."/>
            <person name="Su P."/>
            <person name="Kiefer A.F."/>
            <person name="Nichols A."/>
            <person name="Cepeda A.J."/>
            <person name="Yan W."/>
            <person name="Fan B."/>
            <person name="Jiang Y."/>
            <person name="Adhikari A."/>
            <person name="Zheng C.-J."/>
            <person name="Schuster L."/>
            <person name="Cowan T.M."/>
            <person name="Smanski M.J."/>
            <person name="Chevrette M.G."/>
            <person name="De Carvalho L.P.S."/>
            <person name="Shen B."/>
        </authorList>
    </citation>
    <scope>NUCLEOTIDE SEQUENCE [LARGE SCALE GENOMIC DNA]</scope>
    <source>
        <strain evidence="2 3">NPDC019481</strain>
    </source>
</reference>
<feature type="compositionally biased region" description="Low complexity" evidence="1">
    <location>
        <begin position="98"/>
        <end position="108"/>
    </location>
</feature>
<protein>
    <submittedName>
        <fullName evidence="2">3-methyladenine DNA glycosylase</fullName>
    </submittedName>
</protein>
<dbReference type="EMBL" id="JBIRYI010000003">
    <property type="protein sequence ID" value="MFI2486691.1"/>
    <property type="molecule type" value="Genomic_DNA"/>
</dbReference>
<comment type="caution">
    <text evidence="2">The sequence shown here is derived from an EMBL/GenBank/DDBJ whole genome shotgun (WGS) entry which is preliminary data.</text>
</comment>
<organism evidence="2 3">
    <name type="scientific">Promicromonospora kroppenstedtii</name>
    <dbReference type="NCBI Taxonomy" id="440482"/>
    <lineage>
        <taxon>Bacteria</taxon>
        <taxon>Bacillati</taxon>
        <taxon>Actinomycetota</taxon>
        <taxon>Actinomycetes</taxon>
        <taxon>Micrococcales</taxon>
        <taxon>Promicromonosporaceae</taxon>
        <taxon>Promicromonospora</taxon>
    </lineage>
</organism>
<sequence>MGAGPGAGPEPALDTARDQAVLPPDEWLPLATAHAERADALTAVWRAARAEGRKHAIEDFLFTYYPTRIAHLRRWHPGAGVALLLPGTGVTSPADGESSNGSGANNGAPDPDDRTTWRWHRTTRLDGATHGGATHDGATYDSATHGAAQDVVDLDAAAFLADRGDTVRYVRDLLAATSSRPGTFGCFGLHEWAMVYRDREAGRDQRHPLPLRLGHAGTDAVVEANPVRCSHFDAFRFFTPEATPRNQLQPTRAAQVGMEQPGCLHANMDLYKWCLKLGPAVPGDLLLDAFELARDIRWTDMAASPYDVSGYGVPAVQIETPQGKAEYVRRQREFAQRSGELRLRLLRACDAVLDAAPAES</sequence>
<evidence type="ECO:0000256" key="1">
    <source>
        <dbReference type="SAM" id="MobiDB-lite"/>
    </source>
</evidence>
<dbReference type="RefSeq" id="WP_397402892.1">
    <property type="nucleotide sequence ID" value="NZ_JBIRYI010000003.1"/>
</dbReference>
<evidence type="ECO:0000313" key="2">
    <source>
        <dbReference type="EMBL" id="MFI2486691.1"/>
    </source>
</evidence>